<evidence type="ECO:0000256" key="4">
    <source>
        <dbReference type="ARBA" id="ARBA00022840"/>
    </source>
</evidence>
<proteinExistence type="predicted"/>
<evidence type="ECO:0000256" key="1">
    <source>
        <dbReference type="ARBA" id="ARBA00022679"/>
    </source>
</evidence>
<dbReference type="SUPFAM" id="SSF111331">
    <property type="entry name" value="NAD kinase/diacylglycerol kinase-like"/>
    <property type="match status" value="1"/>
</dbReference>
<organism evidence="6 7">
    <name type="scientific">Gemmobacter fulvus</name>
    <dbReference type="NCBI Taxonomy" id="2840474"/>
    <lineage>
        <taxon>Bacteria</taxon>
        <taxon>Pseudomonadati</taxon>
        <taxon>Pseudomonadota</taxon>
        <taxon>Alphaproteobacteria</taxon>
        <taxon>Rhodobacterales</taxon>
        <taxon>Paracoccaceae</taxon>
        <taxon>Gemmobacter</taxon>
    </lineage>
</organism>
<keyword evidence="3 6" id="KW-0418">Kinase</keyword>
<name>A0A975P692_9RHOB</name>
<dbReference type="GO" id="GO:0016301">
    <property type="term" value="F:kinase activity"/>
    <property type="evidence" value="ECO:0007669"/>
    <property type="project" value="UniProtKB-KW"/>
</dbReference>
<dbReference type="InterPro" id="IPR001206">
    <property type="entry name" value="Diacylglycerol_kinase_cat_dom"/>
</dbReference>
<dbReference type="InterPro" id="IPR016064">
    <property type="entry name" value="NAD/diacylglycerol_kinase_sf"/>
</dbReference>
<keyword evidence="2" id="KW-0547">Nucleotide-binding</keyword>
<evidence type="ECO:0000313" key="7">
    <source>
        <dbReference type="Proteomes" id="UP000679352"/>
    </source>
</evidence>
<feature type="domain" description="DAGKc" evidence="5">
    <location>
        <begin position="3"/>
        <end position="131"/>
    </location>
</feature>
<dbReference type="Gene3D" id="2.60.200.40">
    <property type="match status" value="1"/>
</dbReference>
<dbReference type="InterPro" id="IPR017438">
    <property type="entry name" value="ATP-NAD_kinase_N"/>
</dbReference>
<keyword evidence="4" id="KW-0067">ATP-binding</keyword>
<gene>
    <name evidence="6" type="ORF">KM031_13220</name>
</gene>
<dbReference type="PANTHER" id="PTHR12358">
    <property type="entry name" value="SPHINGOSINE KINASE"/>
    <property type="match status" value="1"/>
</dbReference>
<dbReference type="EMBL" id="CP076361">
    <property type="protein sequence ID" value="QWK89788.1"/>
    <property type="molecule type" value="Genomic_DNA"/>
</dbReference>
<reference evidence="6" key="1">
    <citation type="submission" date="2021-06" db="EMBL/GenBank/DDBJ databases">
        <title>Direct submission.</title>
        <authorList>
            <person name="Lee C.-S."/>
            <person name="Jin L."/>
        </authorList>
    </citation>
    <scope>NUCLEOTIDE SEQUENCE</scope>
    <source>
        <strain evidence="6">Con5</strain>
    </source>
</reference>
<dbReference type="KEGG" id="gfu:KM031_13220"/>
<dbReference type="GO" id="GO:0005886">
    <property type="term" value="C:plasma membrane"/>
    <property type="evidence" value="ECO:0007669"/>
    <property type="project" value="TreeGrafter"/>
</dbReference>
<dbReference type="InterPro" id="IPR045540">
    <property type="entry name" value="YegS/DAGK_C"/>
</dbReference>
<evidence type="ECO:0000313" key="6">
    <source>
        <dbReference type="EMBL" id="QWK89788.1"/>
    </source>
</evidence>
<sequence>MTLSPETICVVANPKSGRNSKDKAAIDIAMRAFGPKATLRRWNKNDDLDAFVQKAVADGFTTIVAAGGDGTVMGVAHALMECDANLGVLPLGTFNYFARGLGLPQEPEAAAKAILAGHPARISVGSVNGQLFLNNASVGIYPTILQAREAVYDRWGRSRMLAHWSVIKTLARFQKPLRMELTADGVRQTLKTPLIFVARSAYQLERFGLQGAQAISDDNFAVFIAKGGTRWHLFKLALRLALRRVQAGRDIDMLYAREITVETARRRPRVAFDGEKRKMLAPLNFRIHDDALSIILPDEADKVDA</sequence>
<dbReference type="RefSeq" id="WP_215506109.1">
    <property type="nucleotide sequence ID" value="NZ_CP076361.1"/>
</dbReference>
<keyword evidence="1" id="KW-0808">Transferase</keyword>
<dbReference type="Pfam" id="PF00781">
    <property type="entry name" value="DAGK_cat"/>
    <property type="match status" value="1"/>
</dbReference>
<protein>
    <submittedName>
        <fullName evidence="6">NAD(+)/NADH kinase</fullName>
    </submittedName>
</protein>
<dbReference type="AlphaFoldDB" id="A0A975P692"/>
<evidence type="ECO:0000256" key="3">
    <source>
        <dbReference type="ARBA" id="ARBA00022777"/>
    </source>
</evidence>
<dbReference type="Gene3D" id="3.40.50.10330">
    <property type="entry name" value="Probable inorganic polyphosphate/atp-NAD kinase, domain 1"/>
    <property type="match status" value="1"/>
</dbReference>
<accession>A0A975P692</accession>
<dbReference type="Pfam" id="PF19279">
    <property type="entry name" value="YegS_C"/>
    <property type="match status" value="1"/>
</dbReference>
<dbReference type="PANTHER" id="PTHR12358:SF106">
    <property type="entry name" value="LIPID KINASE YEGS"/>
    <property type="match status" value="1"/>
</dbReference>
<evidence type="ECO:0000256" key="2">
    <source>
        <dbReference type="ARBA" id="ARBA00022741"/>
    </source>
</evidence>
<dbReference type="PROSITE" id="PS50146">
    <property type="entry name" value="DAGK"/>
    <property type="match status" value="1"/>
</dbReference>
<dbReference type="InterPro" id="IPR050187">
    <property type="entry name" value="Lipid_Phosphate_FormReg"/>
</dbReference>
<keyword evidence="7" id="KW-1185">Reference proteome</keyword>
<evidence type="ECO:0000259" key="5">
    <source>
        <dbReference type="PROSITE" id="PS50146"/>
    </source>
</evidence>
<dbReference type="Proteomes" id="UP000679352">
    <property type="component" value="Chromosome"/>
</dbReference>
<dbReference type="SMART" id="SM00046">
    <property type="entry name" value="DAGKc"/>
    <property type="match status" value="1"/>
</dbReference>